<keyword evidence="3" id="KW-1185">Reference proteome</keyword>
<organism evidence="2 3">
    <name type="scientific">Triparma columacea</name>
    <dbReference type="NCBI Taxonomy" id="722753"/>
    <lineage>
        <taxon>Eukaryota</taxon>
        <taxon>Sar</taxon>
        <taxon>Stramenopiles</taxon>
        <taxon>Ochrophyta</taxon>
        <taxon>Bolidophyceae</taxon>
        <taxon>Parmales</taxon>
        <taxon>Triparmaceae</taxon>
        <taxon>Triparma</taxon>
    </lineage>
</organism>
<gene>
    <name evidence="2" type="ORF">TrCOL_g1182</name>
</gene>
<dbReference type="Pfam" id="PF13516">
    <property type="entry name" value="LRR_6"/>
    <property type="match status" value="5"/>
</dbReference>
<evidence type="ECO:0000313" key="3">
    <source>
        <dbReference type="Proteomes" id="UP001165065"/>
    </source>
</evidence>
<dbReference type="PANTHER" id="PTHR24114">
    <property type="entry name" value="LEUCINE RICH REPEAT FAMILY PROTEIN"/>
    <property type="match status" value="1"/>
</dbReference>
<evidence type="ECO:0000256" key="1">
    <source>
        <dbReference type="SAM" id="MobiDB-lite"/>
    </source>
</evidence>
<dbReference type="SMART" id="SM00368">
    <property type="entry name" value="LRR_RI"/>
    <property type="match status" value="6"/>
</dbReference>
<accession>A0A9W7LET2</accession>
<dbReference type="InterPro" id="IPR032675">
    <property type="entry name" value="LRR_dom_sf"/>
</dbReference>
<proteinExistence type="predicted"/>
<feature type="region of interest" description="Disordered" evidence="1">
    <location>
        <begin position="428"/>
        <end position="500"/>
    </location>
</feature>
<sequence>MPRPPEWSVNATARRIEFDDPKFSALEIKNYRDEDLEKVFNKLGGNTIVETVSVSTCKVGDAASRSIREAFSENCSILEASFSNCVIAPKKLKRILQGLVHNNEEGEVGDLSFVDCSIDDRGARYFDELWVSPPPDDRALMNRLTTLNLERNKIGDKGAIAISYLLSPSSILTKLFLARNRIGDRGASAIGGKLRKNKMLHTLGLGFNLIGPDGGIKLARALSENKNLVALELQSNRIGAAGASELAKVLNKDVIGKSALSTLDISCNNIGDVGGAKMQELSEQGIVGNIVLHGNQVGVCTCKHCVLTPNTDPKHWCYEVGKFDVVILGIDENGGILTTANNTSGGLGGDGGQEGRVKLTRRLIEDMGPKKVNFKPPKPNIDAIAKHLKDAGGTGGIAALRVGGGGGNLFENQLENIMGILGVEGGGGGGSGGGEKVGRGVEASKAGGESKPVSRQSQIRALSTSQSTPNLLTSKDLPSGVKPGLRSGSRKGRRESKALAEITARREEGEIEENMDNDVMRNNINIIPTSPITKRKSKGITPPKNTMALSVTEMLELSKKADTQFKNMAEDASFMNLINK</sequence>
<name>A0A9W7LET2_9STRA</name>
<evidence type="ECO:0000313" key="2">
    <source>
        <dbReference type="EMBL" id="GMI46977.1"/>
    </source>
</evidence>
<dbReference type="Gene3D" id="3.80.10.10">
    <property type="entry name" value="Ribonuclease Inhibitor"/>
    <property type="match status" value="3"/>
</dbReference>
<dbReference type="PANTHER" id="PTHR24114:SF2">
    <property type="entry name" value="F-BOX DOMAIN-CONTAINING PROTEIN-RELATED"/>
    <property type="match status" value="1"/>
</dbReference>
<comment type="caution">
    <text evidence="2">The sequence shown here is derived from an EMBL/GenBank/DDBJ whole genome shotgun (WGS) entry which is preliminary data.</text>
</comment>
<feature type="compositionally biased region" description="Polar residues" evidence="1">
    <location>
        <begin position="453"/>
        <end position="473"/>
    </location>
</feature>
<dbReference type="OrthoDB" id="188902at2759"/>
<dbReference type="SUPFAM" id="SSF52047">
    <property type="entry name" value="RNI-like"/>
    <property type="match status" value="1"/>
</dbReference>
<reference evidence="3" key="1">
    <citation type="journal article" date="2023" name="Commun. Biol.">
        <title>Genome analysis of Parmales, the sister group of diatoms, reveals the evolutionary specialization of diatoms from phago-mixotrophs to photoautotrophs.</title>
        <authorList>
            <person name="Ban H."/>
            <person name="Sato S."/>
            <person name="Yoshikawa S."/>
            <person name="Yamada K."/>
            <person name="Nakamura Y."/>
            <person name="Ichinomiya M."/>
            <person name="Sato N."/>
            <person name="Blanc-Mathieu R."/>
            <person name="Endo H."/>
            <person name="Kuwata A."/>
            <person name="Ogata H."/>
        </authorList>
    </citation>
    <scope>NUCLEOTIDE SEQUENCE [LARGE SCALE GENOMIC DNA]</scope>
</reference>
<protein>
    <submittedName>
        <fullName evidence="2">Uncharacterized protein</fullName>
    </submittedName>
</protein>
<dbReference type="AlphaFoldDB" id="A0A9W7LET2"/>
<dbReference type="Proteomes" id="UP001165065">
    <property type="component" value="Unassembled WGS sequence"/>
</dbReference>
<dbReference type="InterPro" id="IPR001611">
    <property type="entry name" value="Leu-rich_rpt"/>
</dbReference>
<dbReference type="EMBL" id="BRYA01000321">
    <property type="protein sequence ID" value="GMI46977.1"/>
    <property type="molecule type" value="Genomic_DNA"/>
</dbReference>
<dbReference type="InterPro" id="IPR052394">
    <property type="entry name" value="LRR-containing"/>
</dbReference>